<dbReference type="PANTHER" id="PTHR30024:SF46">
    <property type="entry name" value="ABC TRANSPORTER, SUBSTRATE-BINDING LIPOPROTEIN"/>
    <property type="match status" value="1"/>
</dbReference>
<gene>
    <name evidence="2" type="ordered locus">DSY1488</name>
</gene>
<dbReference type="PANTHER" id="PTHR30024">
    <property type="entry name" value="ALIPHATIC SULFONATES-BINDING PROTEIN-RELATED"/>
    <property type="match status" value="1"/>
</dbReference>
<evidence type="ECO:0000256" key="1">
    <source>
        <dbReference type="SAM" id="MobiDB-lite"/>
    </source>
</evidence>
<reference evidence="2 3" key="1">
    <citation type="journal article" date="2006" name="J. Bacteriol.">
        <title>Complete genome sequence of the dehalorespiring bacterium Desulfitobacterium hafniense Y51 and comparison with Dehalococcoides ethenogenes 195.</title>
        <authorList>
            <person name="Nonaka H."/>
            <person name="Keresztes G."/>
            <person name="Shinoda Y."/>
            <person name="Ikenaga Y."/>
            <person name="Abe M."/>
            <person name="Naito K."/>
            <person name="Inatomi K."/>
            <person name="Furukawa K."/>
            <person name="Inui M."/>
            <person name="Yukawa H."/>
        </authorList>
    </citation>
    <scope>NUCLEOTIDE SEQUENCE [LARGE SCALE GENOMIC DNA]</scope>
    <source>
        <strain evidence="2 3">Y51</strain>
    </source>
</reference>
<keyword evidence="3" id="KW-1185">Reference proteome</keyword>
<dbReference type="InterPro" id="IPR027024">
    <property type="entry name" value="UCP027386_ABC_sbc_TM0202"/>
</dbReference>
<proteinExistence type="predicted"/>
<dbReference type="KEGG" id="dsy:DSY1488"/>
<sequence length="373" mass="39193">MWIKPVWNTSCTSLPAPNKTYREGDLMKKLLSVLLSLVMTGALLTGCGSPAAPAATPAENPAETPLETPAADPVDVKVLALKGPTAMGMVKFMNDADAGTITDNRYQFSIVAAVDEVTPKLVQGGADIAAVPANLAAVLYNNTKGGVKVLAINTLGVLYIVESGNTVSSVEDLRGKTIYASGKGATPEYALNYVLAENGIDPAKDVTIEWKSEHAECVAALAASENAIAMLPQPFVTTAQTKNQGIRVALDLTKEWDTIQAGGANPSALITGVVVARTEFIKEHPEAVAAFLDHYKDSVDFVNGNTEDAAALVEKYAIVPAAVAVKALPACNITFAEGSGMKDKLSGYLTVLFEQNPKSVGGTLPADEFYYSR</sequence>
<feature type="region of interest" description="Disordered" evidence="1">
    <location>
        <begin position="50"/>
        <end position="69"/>
    </location>
</feature>
<dbReference type="AlphaFoldDB" id="Q24XG5"/>
<dbReference type="Pfam" id="PF12974">
    <property type="entry name" value="Phosphonate-bd"/>
    <property type="match status" value="1"/>
</dbReference>
<dbReference type="HOGENOM" id="CLU_062584_0_0_9"/>
<dbReference type="PIRSF" id="PIRSF027386">
    <property type="entry name" value="UCP027386_ABC_sbc_TM0202"/>
    <property type="match status" value="1"/>
</dbReference>
<accession>Q24XG5</accession>
<dbReference type="STRING" id="138119.DSY1488"/>
<dbReference type="SUPFAM" id="SSF53850">
    <property type="entry name" value="Periplasmic binding protein-like II"/>
    <property type="match status" value="1"/>
</dbReference>
<protein>
    <submittedName>
        <fullName evidence="2">Uncharacterized protein</fullName>
    </submittedName>
</protein>
<dbReference type="Gene3D" id="3.40.190.10">
    <property type="entry name" value="Periplasmic binding protein-like II"/>
    <property type="match status" value="2"/>
</dbReference>
<dbReference type="EMBL" id="AP008230">
    <property type="protein sequence ID" value="BAE83277.1"/>
    <property type="molecule type" value="Genomic_DNA"/>
</dbReference>
<dbReference type="eggNOG" id="COG0715">
    <property type="taxonomic scope" value="Bacteria"/>
</dbReference>
<evidence type="ECO:0000313" key="3">
    <source>
        <dbReference type="Proteomes" id="UP000001946"/>
    </source>
</evidence>
<name>Q24XG5_DESHY</name>
<organism evidence="2 3">
    <name type="scientific">Desulfitobacterium hafniense (strain Y51)</name>
    <dbReference type="NCBI Taxonomy" id="138119"/>
    <lineage>
        <taxon>Bacteria</taxon>
        <taxon>Bacillati</taxon>
        <taxon>Bacillota</taxon>
        <taxon>Clostridia</taxon>
        <taxon>Eubacteriales</taxon>
        <taxon>Desulfitobacteriaceae</taxon>
        <taxon>Desulfitobacterium</taxon>
    </lineage>
</organism>
<evidence type="ECO:0000313" key="2">
    <source>
        <dbReference type="EMBL" id="BAE83277.1"/>
    </source>
</evidence>
<dbReference type="Proteomes" id="UP000001946">
    <property type="component" value="Chromosome"/>
</dbReference>